<dbReference type="EMBL" id="KV441488">
    <property type="protein sequence ID" value="OAG16783.1"/>
    <property type="molecule type" value="Genomic_DNA"/>
</dbReference>
<feature type="compositionally biased region" description="Basic and acidic residues" evidence="1">
    <location>
        <begin position="312"/>
        <end position="322"/>
    </location>
</feature>
<dbReference type="KEGG" id="aalt:CC77DRAFT_1064665"/>
<organism evidence="3 4">
    <name type="scientific">Alternaria alternata</name>
    <name type="common">Alternaria rot fungus</name>
    <name type="synonym">Torula alternata</name>
    <dbReference type="NCBI Taxonomy" id="5599"/>
    <lineage>
        <taxon>Eukaryota</taxon>
        <taxon>Fungi</taxon>
        <taxon>Dikarya</taxon>
        <taxon>Ascomycota</taxon>
        <taxon>Pezizomycotina</taxon>
        <taxon>Dothideomycetes</taxon>
        <taxon>Pleosporomycetidae</taxon>
        <taxon>Pleosporales</taxon>
        <taxon>Pleosporineae</taxon>
        <taxon>Pleosporaceae</taxon>
        <taxon>Alternaria</taxon>
        <taxon>Alternaria sect. Alternaria</taxon>
        <taxon>Alternaria alternata complex</taxon>
    </lineage>
</organism>
<feature type="region of interest" description="Disordered" evidence="1">
    <location>
        <begin position="244"/>
        <end position="279"/>
    </location>
</feature>
<dbReference type="OMA" id="MDWALKM"/>
<feature type="region of interest" description="Disordered" evidence="1">
    <location>
        <begin position="168"/>
        <end position="211"/>
    </location>
</feature>
<protein>
    <submittedName>
        <fullName evidence="3">Uncharacterized protein</fullName>
    </submittedName>
</protein>
<sequence>MAVTATILLMASKHKADSSSSPEDANTHIDRNSVIALSIILFLVLVAIAWYLRLHYTHKRQADLEQQSRCGQGRFDPTMERVTWNRRCDSCGEEIGRVRSGSLFKLKSVLLRKDSVATSSSRSSSGTENVQGNREKRKWPELSQWRIQGSRTSMLGPNAFALHQNTFPLTSTERPSPTHSRRQSQRGSFDPLPLHNPLYHTSARRRSSSLSQDAYDKRWWNEVARRGSTTSPTRRSSILDTVLEPGVRGHTGDSRAAGGFSTVSRDHGGGSTGSAHASWRGSRSESVMYDWTRPTDAEVHAKNFGDVIWDGPHRGRGSKEEENIQSMDWALKM</sequence>
<dbReference type="RefSeq" id="XP_018382204.1">
    <property type="nucleotide sequence ID" value="XM_018528751.1"/>
</dbReference>
<evidence type="ECO:0000313" key="3">
    <source>
        <dbReference type="EMBL" id="OAG16783.1"/>
    </source>
</evidence>
<feature type="region of interest" description="Disordered" evidence="1">
    <location>
        <begin position="117"/>
        <end position="143"/>
    </location>
</feature>
<accession>A0A177DAL8</accession>
<keyword evidence="2" id="KW-0812">Transmembrane</keyword>
<feature type="transmembrane region" description="Helical" evidence="2">
    <location>
        <begin position="34"/>
        <end position="52"/>
    </location>
</feature>
<keyword evidence="4" id="KW-1185">Reference proteome</keyword>
<keyword evidence="2" id="KW-1133">Transmembrane helix</keyword>
<name>A0A177DAL8_ALTAL</name>
<dbReference type="GeneID" id="29114345"/>
<feature type="compositionally biased region" description="Polar residues" evidence="1">
    <location>
        <begin position="168"/>
        <end position="178"/>
    </location>
</feature>
<reference evidence="3 4" key="1">
    <citation type="submission" date="2016-05" db="EMBL/GenBank/DDBJ databases">
        <title>Comparative analysis of secretome profiles of manganese(II)-oxidizing ascomycete fungi.</title>
        <authorList>
            <consortium name="DOE Joint Genome Institute"/>
            <person name="Zeiner C.A."/>
            <person name="Purvine S.O."/>
            <person name="Zink E.M."/>
            <person name="Wu S."/>
            <person name="Pasa-Tolic L."/>
            <person name="Chaput D.L."/>
            <person name="Haridas S."/>
            <person name="Grigoriev I.V."/>
            <person name="Santelli C.M."/>
            <person name="Hansel C.M."/>
        </authorList>
    </citation>
    <scope>NUCLEOTIDE SEQUENCE [LARGE SCALE GENOMIC DNA]</scope>
    <source>
        <strain evidence="3 4">SRC1lrK2f</strain>
    </source>
</reference>
<dbReference type="AlphaFoldDB" id="A0A177DAL8"/>
<evidence type="ECO:0000313" key="4">
    <source>
        <dbReference type="Proteomes" id="UP000077248"/>
    </source>
</evidence>
<gene>
    <name evidence="3" type="ORF">CC77DRAFT_1064665</name>
</gene>
<proteinExistence type="predicted"/>
<keyword evidence="2" id="KW-0472">Membrane</keyword>
<dbReference type="Proteomes" id="UP000077248">
    <property type="component" value="Unassembled WGS sequence"/>
</dbReference>
<evidence type="ECO:0000256" key="2">
    <source>
        <dbReference type="SAM" id="Phobius"/>
    </source>
</evidence>
<feature type="region of interest" description="Disordered" evidence="1">
    <location>
        <begin position="312"/>
        <end position="333"/>
    </location>
</feature>
<dbReference type="VEuPathDB" id="FungiDB:CC77DRAFT_1064665"/>
<evidence type="ECO:0000256" key="1">
    <source>
        <dbReference type="SAM" id="MobiDB-lite"/>
    </source>
</evidence>